<feature type="transmembrane region" description="Helical" evidence="11">
    <location>
        <begin position="15"/>
        <end position="34"/>
    </location>
</feature>
<organism evidence="13 15">
    <name type="scientific">Kyrpidia spormannii</name>
    <dbReference type="NCBI Taxonomy" id="2055160"/>
    <lineage>
        <taxon>Bacteria</taxon>
        <taxon>Bacillati</taxon>
        <taxon>Bacillota</taxon>
        <taxon>Bacilli</taxon>
        <taxon>Bacillales</taxon>
        <taxon>Alicyclobacillaceae</taxon>
        <taxon>Kyrpidia</taxon>
    </lineage>
</organism>
<keyword evidence="8 11" id="KW-0406">Ion transport</keyword>
<dbReference type="InterPro" id="IPR000568">
    <property type="entry name" value="ATP_synth_F0_asu"/>
</dbReference>
<keyword evidence="6 11" id="KW-0375">Hydrogen ion transport</keyword>
<name>A0A2K8NAV1_9BACL</name>
<evidence type="ECO:0000313" key="16">
    <source>
        <dbReference type="Proteomes" id="UP000502196"/>
    </source>
</evidence>
<gene>
    <name evidence="11 13" type="primary">atpB</name>
    <name evidence="14" type="ORF">COOX1_3515</name>
    <name evidence="13" type="ORF">CVV65_16000</name>
</gene>
<evidence type="ECO:0000256" key="12">
    <source>
        <dbReference type="RuleBase" id="RU000483"/>
    </source>
</evidence>
<reference evidence="14 16" key="3">
    <citation type="submission" date="2020-04" db="EMBL/GenBank/DDBJ databases">
        <authorList>
            <person name="Hogendoorn C."/>
        </authorList>
    </citation>
    <scope>NUCLEOTIDE SEQUENCE [LARGE SCALE GENOMIC DNA]</scope>
    <source>
        <strain evidence="14">COOX1</strain>
    </source>
</reference>
<dbReference type="InterPro" id="IPR023011">
    <property type="entry name" value="ATP_synth_F0_asu_AS"/>
</dbReference>
<dbReference type="CDD" id="cd00310">
    <property type="entry name" value="ATP-synt_Fo_a_6"/>
    <property type="match status" value="1"/>
</dbReference>
<keyword evidence="7 11" id="KW-1133">Transmembrane helix</keyword>
<reference evidence="15" key="1">
    <citation type="submission" date="2017-11" db="EMBL/GenBank/DDBJ databases">
        <title>Complete Genome Sequence of Kyrpidia sp. Strain EA-1, a thermophilic, hydrogen-oxidizing Bacterium, isolated from the Azores.</title>
        <authorList>
            <person name="Reiner J.E."/>
            <person name="Lapp C.J."/>
            <person name="Bunk B."/>
            <person name="Gescher J."/>
        </authorList>
    </citation>
    <scope>NUCLEOTIDE SEQUENCE [LARGE SCALE GENOMIC DNA]</scope>
    <source>
        <strain evidence="15">EA-1</strain>
    </source>
</reference>
<evidence type="ECO:0000313" key="13">
    <source>
        <dbReference type="EMBL" id="ATY86245.1"/>
    </source>
</evidence>
<dbReference type="KEGG" id="kyr:CVV65_16000"/>
<keyword evidence="4 11" id="KW-0138">CF(0)</keyword>
<evidence type="ECO:0000256" key="7">
    <source>
        <dbReference type="ARBA" id="ARBA00022989"/>
    </source>
</evidence>
<evidence type="ECO:0000256" key="3">
    <source>
        <dbReference type="ARBA" id="ARBA00022448"/>
    </source>
</evidence>
<keyword evidence="11" id="KW-1003">Cell membrane</keyword>
<dbReference type="InterPro" id="IPR035908">
    <property type="entry name" value="F0_ATP_A_sf"/>
</dbReference>
<dbReference type="Pfam" id="PF00119">
    <property type="entry name" value="ATP-synt_A"/>
    <property type="match status" value="1"/>
</dbReference>
<evidence type="ECO:0000256" key="9">
    <source>
        <dbReference type="ARBA" id="ARBA00023136"/>
    </source>
</evidence>
<dbReference type="PRINTS" id="PR00123">
    <property type="entry name" value="ATPASEA"/>
</dbReference>
<dbReference type="GO" id="GO:0005886">
    <property type="term" value="C:plasma membrane"/>
    <property type="evidence" value="ECO:0007669"/>
    <property type="project" value="UniProtKB-SubCell"/>
</dbReference>
<feature type="transmembrane region" description="Helical" evidence="11">
    <location>
        <begin position="76"/>
        <end position="93"/>
    </location>
</feature>
<dbReference type="RefSeq" id="WP_100668988.1">
    <property type="nucleotide sequence ID" value="NZ_CP024955.1"/>
</dbReference>
<keyword evidence="9 11" id="KW-0472">Membrane</keyword>
<dbReference type="Gene3D" id="1.20.120.220">
    <property type="entry name" value="ATP synthase, F0 complex, subunit A"/>
    <property type="match status" value="1"/>
</dbReference>
<dbReference type="GO" id="GO:0045259">
    <property type="term" value="C:proton-transporting ATP synthase complex"/>
    <property type="evidence" value="ECO:0007669"/>
    <property type="project" value="UniProtKB-KW"/>
</dbReference>
<reference evidence="13" key="2">
    <citation type="journal article" date="2018" name="Genome Announc.">
        <title>Complete Genome Sequence of Kyrpidia sp. Strain EA-1, a Thermophilic Knallgas Bacterium, Isolated from the Azores.</title>
        <authorList>
            <person name="Reiner J.E."/>
            <person name="Lapp C.J."/>
            <person name="Bunk B."/>
            <person name="Sproer C."/>
            <person name="Overmann J."/>
            <person name="Gescher J."/>
        </authorList>
    </citation>
    <scope>NUCLEOTIDE SEQUENCE</scope>
    <source>
        <strain evidence="13">EA-1</strain>
    </source>
</reference>
<dbReference type="GO" id="GO:0046933">
    <property type="term" value="F:proton-transporting ATP synthase activity, rotational mechanism"/>
    <property type="evidence" value="ECO:0007669"/>
    <property type="project" value="UniProtKB-UniRule"/>
</dbReference>
<sequence length="250" mass="27879">MEGAHPILVLWGMKFNLATIGMSLLMMIIVAVLARMGTSRMSMRSPTGMQNVLEWLYGFVRGLATDMMSEKQADKFVPLALTLIIYIFISNMSDMPFNITTAHPNGIPGLGVEPGQSVNWWVAPTANMSVTMAMSLMVILLSHYLGLRRPGAYFKHYFEPFFIFLPINILEEVAKFLTLGLRLYGNIFAGEVLISVLLGIPMAFGWLPIGNVPTLIIWIAYSIFVGTIQSFVFTVLTLVYISQKLPHEAH</sequence>
<comment type="function">
    <text evidence="11 12">Key component of the proton channel; it plays a direct role in the translocation of protons across the membrane.</text>
</comment>
<evidence type="ECO:0000256" key="10">
    <source>
        <dbReference type="ARBA" id="ARBA00023310"/>
    </source>
</evidence>
<dbReference type="Proteomes" id="UP000231932">
    <property type="component" value="Chromosome"/>
</dbReference>
<dbReference type="HAMAP" id="MF_01393">
    <property type="entry name" value="ATP_synth_a_bact"/>
    <property type="match status" value="1"/>
</dbReference>
<feature type="transmembrane region" description="Helical" evidence="11">
    <location>
        <begin position="128"/>
        <end position="147"/>
    </location>
</feature>
<dbReference type="PANTHER" id="PTHR42823:SF3">
    <property type="entry name" value="ATP SYNTHASE SUBUNIT A, CHLOROPLASTIC"/>
    <property type="match status" value="1"/>
</dbReference>
<proteinExistence type="inferred from homology"/>
<evidence type="ECO:0000256" key="4">
    <source>
        <dbReference type="ARBA" id="ARBA00022547"/>
    </source>
</evidence>
<dbReference type="SUPFAM" id="SSF81336">
    <property type="entry name" value="F1F0 ATP synthase subunit A"/>
    <property type="match status" value="1"/>
</dbReference>
<evidence type="ECO:0000256" key="8">
    <source>
        <dbReference type="ARBA" id="ARBA00023065"/>
    </source>
</evidence>
<accession>A0A2K8NAV1</accession>
<comment type="similarity">
    <text evidence="2 11 12">Belongs to the ATPase A chain family.</text>
</comment>
<evidence type="ECO:0000256" key="2">
    <source>
        <dbReference type="ARBA" id="ARBA00006810"/>
    </source>
</evidence>
<evidence type="ECO:0000256" key="11">
    <source>
        <dbReference type="HAMAP-Rule" id="MF_01393"/>
    </source>
</evidence>
<dbReference type="PROSITE" id="PS00449">
    <property type="entry name" value="ATPASE_A"/>
    <property type="match status" value="1"/>
</dbReference>
<keyword evidence="10 11" id="KW-0066">ATP synthesis</keyword>
<comment type="subcellular location">
    <subcellularLocation>
        <location evidence="11 12">Cell membrane</location>
        <topology evidence="11 12">Multi-pass membrane protein</topology>
    </subcellularLocation>
    <subcellularLocation>
        <location evidence="1">Membrane</location>
        <topology evidence="1">Multi-pass membrane protein</topology>
    </subcellularLocation>
</comment>
<dbReference type="OrthoDB" id="9789241at2"/>
<dbReference type="Proteomes" id="UP000502196">
    <property type="component" value="Chromosome"/>
</dbReference>
<feature type="transmembrane region" description="Helical" evidence="11">
    <location>
        <begin position="183"/>
        <end position="209"/>
    </location>
</feature>
<evidence type="ECO:0000313" key="15">
    <source>
        <dbReference type="Proteomes" id="UP000231932"/>
    </source>
</evidence>
<dbReference type="GO" id="GO:0042777">
    <property type="term" value="P:proton motive force-driven plasma membrane ATP synthesis"/>
    <property type="evidence" value="ECO:0007669"/>
    <property type="project" value="TreeGrafter"/>
</dbReference>
<dbReference type="AlphaFoldDB" id="A0A2K8NAV1"/>
<evidence type="ECO:0000256" key="6">
    <source>
        <dbReference type="ARBA" id="ARBA00022781"/>
    </source>
</evidence>
<evidence type="ECO:0000256" key="5">
    <source>
        <dbReference type="ARBA" id="ARBA00022692"/>
    </source>
</evidence>
<evidence type="ECO:0000256" key="1">
    <source>
        <dbReference type="ARBA" id="ARBA00004141"/>
    </source>
</evidence>
<dbReference type="NCBIfam" id="TIGR01131">
    <property type="entry name" value="ATP_synt_6_or_A"/>
    <property type="match status" value="1"/>
</dbReference>
<dbReference type="EMBL" id="CP024955">
    <property type="protein sequence ID" value="ATY86245.1"/>
    <property type="molecule type" value="Genomic_DNA"/>
</dbReference>
<dbReference type="EMBL" id="LR792683">
    <property type="protein sequence ID" value="CAB3396269.1"/>
    <property type="molecule type" value="Genomic_DNA"/>
</dbReference>
<dbReference type="PANTHER" id="PTHR42823">
    <property type="entry name" value="ATP SYNTHASE SUBUNIT A, CHLOROPLASTIC"/>
    <property type="match status" value="1"/>
</dbReference>
<keyword evidence="15" id="KW-1185">Reference proteome</keyword>
<keyword evidence="5 11" id="KW-0812">Transmembrane</keyword>
<dbReference type="InterPro" id="IPR045082">
    <property type="entry name" value="ATP_syn_F0_a_bact/chloroplast"/>
</dbReference>
<evidence type="ECO:0000313" key="14">
    <source>
        <dbReference type="EMBL" id="CAB3396269.1"/>
    </source>
</evidence>
<protein>
    <recommendedName>
        <fullName evidence="11 12">ATP synthase subunit a</fullName>
    </recommendedName>
    <alternativeName>
        <fullName evidence="11">ATP synthase F0 sector subunit a</fullName>
    </alternativeName>
    <alternativeName>
        <fullName evidence="11">F-ATPase subunit 6</fullName>
    </alternativeName>
</protein>
<feature type="transmembrane region" description="Helical" evidence="11">
    <location>
        <begin position="215"/>
        <end position="241"/>
    </location>
</feature>
<keyword evidence="3 11" id="KW-0813">Transport</keyword>